<sequence>MQPMFRQEYAIRQPSPTSANSAVNMNMNLNINPATVPATVPANSYYRDPATLARYQMASPVRPMPVNVAENGMNFNGGFYAATDSKLRGQHA</sequence>
<accession>A0ACB5TCK3</accession>
<dbReference type="Proteomes" id="UP001165064">
    <property type="component" value="Unassembled WGS sequence"/>
</dbReference>
<protein>
    <submittedName>
        <fullName evidence="1">Unnamed protein product</fullName>
    </submittedName>
</protein>
<evidence type="ECO:0000313" key="2">
    <source>
        <dbReference type="Proteomes" id="UP001165064"/>
    </source>
</evidence>
<proteinExistence type="predicted"/>
<reference evidence="1" key="1">
    <citation type="submission" date="2023-04" db="EMBL/GenBank/DDBJ databases">
        <title>Ambrosiozyma monospora NBRC 10751.</title>
        <authorList>
            <person name="Ichikawa N."/>
            <person name="Sato H."/>
            <person name="Tonouchi N."/>
        </authorList>
    </citation>
    <scope>NUCLEOTIDE SEQUENCE</scope>
    <source>
        <strain evidence="1">NBRC 10751</strain>
    </source>
</reference>
<comment type="caution">
    <text evidence="1">The sequence shown here is derived from an EMBL/GenBank/DDBJ whole genome shotgun (WGS) entry which is preliminary data.</text>
</comment>
<dbReference type="EMBL" id="BSXS01006595">
    <property type="protein sequence ID" value="GME85731.1"/>
    <property type="molecule type" value="Genomic_DNA"/>
</dbReference>
<organism evidence="1 2">
    <name type="scientific">Ambrosiozyma monospora</name>
    <name type="common">Yeast</name>
    <name type="synonym">Endomycopsis monosporus</name>
    <dbReference type="NCBI Taxonomy" id="43982"/>
    <lineage>
        <taxon>Eukaryota</taxon>
        <taxon>Fungi</taxon>
        <taxon>Dikarya</taxon>
        <taxon>Ascomycota</taxon>
        <taxon>Saccharomycotina</taxon>
        <taxon>Pichiomycetes</taxon>
        <taxon>Pichiales</taxon>
        <taxon>Pichiaceae</taxon>
        <taxon>Ambrosiozyma</taxon>
    </lineage>
</organism>
<name>A0ACB5TCK3_AMBMO</name>
<evidence type="ECO:0000313" key="1">
    <source>
        <dbReference type="EMBL" id="GME85731.1"/>
    </source>
</evidence>
<gene>
    <name evidence="1" type="ORF">Amon02_000775900</name>
</gene>
<keyword evidence="2" id="KW-1185">Reference proteome</keyword>